<sequence>MKLNLDTVLRILEKEKILYLATTNNRFPDNSAVCFAYDQNLHLYFGSYSDTLKCINIKNNPYVAICVGTLQIHGIVRMIQYGSEEYKNKREIYDKRFPKYKSVFEKSCNELYEIRPLVIWNYNTSLGEMNRDELVFDEEYYQSISPYKFHKYDERS</sequence>
<protein>
    <submittedName>
        <fullName evidence="1">Pyridoxamine 5'-phosphate oxidase family protein</fullName>
    </submittedName>
</protein>
<name>A0A4U7JJP9_9FIRM</name>
<dbReference type="KEGG" id="rher:EHE19_015475"/>
<reference evidence="1 2" key="1">
    <citation type="submission" date="2020-09" db="EMBL/GenBank/DDBJ databases">
        <title>Characterization and genome sequencing of Ruminiclostridium sp. nov. MA18.</title>
        <authorList>
            <person name="Rettenmaier R."/>
            <person name="Kowollik M.-L."/>
            <person name="Liebl W."/>
            <person name="Zverlov V."/>
        </authorList>
    </citation>
    <scope>NUCLEOTIDE SEQUENCE [LARGE SCALE GENOMIC DNA]</scope>
    <source>
        <strain evidence="1 2">MA18</strain>
    </source>
</reference>
<evidence type="ECO:0000313" key="2">
    <source>
        <dbReference type="Proteomes" id="UP000306409"/>
    </source>
</evidence>
<proteinExistence type="predicted"/>
<dbReference type="OrthoDB" id="4772335at2"/>
<dbReference type="RefSeq" id="WP_137697010.1">
    <property type="nucleotide sequence ID" value="NZ_CP061336.1"/>
</dbReference>
<dbReference type="Proteomes" id="UP000306409">
    <property type="component" value="Chromosome"/>
</dbReference>
<keyword evidence="2" id="KW-1185">Reference proteome</keyword>
<accession>A0A4U7JJP9</accession>
<dbReference type="SUPFAM" id="SSF50475">
    <property type="entry name" value="FMN-binding split barrel"/>
    <property type="match status" value="1"/>
</dbReference>
<organism evidence="1 2">
    <name type="scientific">Ruminiclostridium herbifermentans</name>
    <dbReference type="NCBI Taxonomy" id="2488810"/>
    <lineage>
        <taxon>Bacteria</taxon>
        <taxon>Bacillati</taxon>
        <taxon>Bacillota</taxon>
        <taxon>Clostridia</taxon>
        <taxon>Eubacteriales</taxon>
        <taxon>Oscillospiraceae</taxon>
        <taxon>Ruminiclostridium</taxon>
    </lineage>
</organism>
<gene>
    <name evidence="1" type="ORF">EHE19_015475</name>
</gene>
<dbReference type="InterPro" id="IPR012349">
    <property type="entry name" value="Split_barrel_FMN-bd"/>
</dbReference>
<dbReference type="AlphaFoldDB" id="A0A4U7JJP9"/>
<dbReference type="EMBL" id="CP061336">
    <property type="protein sequence ID" value="QNU66266.1"/>
    <property type="molecule type" value="Genomic_DNA"/>
</dbReference>
<dbReference type="Gene3D" id="2.30.110.10">
    <property type="entry name" value="Electron Transport, Fmn-binding Protein, Chain A"/>
    <property type="match status" value="1"/>
</dbReference>
<evidence type="ECO:0000313" key="1">
    <source>
        <dbReference type="EMBL" id="QNU66266.1"/>
    </source>
</evidence>